<evidence type="ECO:0000256" key="6">
    <source>
        <dbReference type="ARBA" id="ARBA00023136"/>
    </source>
</evidence>
<accession>A0ABY4PED5</accession>
<feature type="transmembrane region" description="Helical" evidence="7">
    <location>
        <begin position="340"/>
        <end position="362"/>
    </location>
</feature>
<evidence type="ECO:0000256" key="7">
    <source>
        <dbReference type="SAM" id="Phobius"/>
    </source>
</evidence>
<evidence type="ECO:0000259" key="9">
    <source>
        <dbReference type="Pfam" id="PF07662"/>
    </source>
</evidence>
<dbReference type="PANTHER" id="PTHR10590:SF19">
    <property type="entry name" value="PURINE NUCLEOSIDE TRANSPORT PROTEIN NUPG"/>
    <property type="match status" value="1"/>
</dbReference>
<dbReference type="Pfam" id="PF07670">
    <property type="entry name" value="Gate"/>
    <property type="match status" value="1"/>
</dbReference>
<evidence type="ECO:0000256" key="3">
    <source>
        <dbReference type="ARBA" id="ARBA00022475"/>
    </source>
</evidence>
<reference evidence="11 12" key="1">
    <citation type="journal article" date="2022" name="Int. J. Syst. Evol. Microbiol.">
        <title>Apilactobacillus apisilvae sp. nov., Nicolia spurrieriana gen. nov. sp. nov., Bombilactobacillus folatiphilus sp. nov. and Bombilactobacillus thymidiniphilus sp. nov., four new lactic acid bacterial isolates from stingless bees Tetragonula carbonaria and Austroplebeia australis.</title>
        <authorList>
            <person name="Oliphant S.A."/>
            <person name="Watson-Haigh N.S."/>
            <person name="Sumby K.M."/>
            <person name="Gardner J."/>
            <person name="Groom S."/>
            <person name="Jiranek V."/>
        </authorList>
    </citation>
    <scope>NUCLEOTIDE SEQUENCE [LARGE SCALE GENOMIC DNA]</scope>
    <source>
        <strain evidence="11 12">SG4_A1</strain>
    </source>
</reference>
<feature type="transmembrane region" description="Helical" evidence="7">
    <location>
        <begin position="374"/>
        <end position="400"/>
    </location>
</feature>
<feature type="domain" description="Concentrative nucleoside transporter C-terminal" evidence="9">
    <location>
        <begin position="192"/>
        <end position="397"/>
    </location>
</feature>
<evidence type="ECO:0000256" key="5">
    <source>
        <dbReference type="ARBA" id="ARBA00022989"/>
    </source>
</evidence>
<feature type="domain" description="Concentrative nucleoside transporter N-terminal" evidence="8">
    <location>
        <begin position="8"/>
        <end position="79"/>
    </location>
</feature>
<dbReference type="EMBL" id="CP093365">
    <property type="protein sequence ID" value="UQS83925.1"/>
    <property type="molecule type" value="Genomic_DNA"/>
</dbReference>
<dbReference type="InterPro" id="IPR002668">
    <property type="entry name" value="CNT_N_dom"/>
</dbReference>
<evidence type="ECO:0000259" key="8">
    <source>
        <dbReference type="Pfam" id="PF01773"/>
    </source>
</evidence>
<evidence type="ECO:0000256" key="1">
    <source>
        <dbReference type="ARBA" id="ARBA00004651"/>
    </source>
</evidence>
<comment type="subcellular location">
    <subcellularLocation>
        <location evidence="1">Cell membrane</location>
        <topology evidence="1">Multi-pass membrane protein</topology>
    </subcellularLocation>
</comment>
<keyword evidence="3" id="KW-1003">Cell membrane</keyword>
<dbReference type="RefSeq" id="WP_249513110.1">
    <property type="nucleotide sequence ID" value="NZ_CP093365.1"/>
</dbReference>
<keyword evidence="4 7" id="KW-0812">Transmembrane</keyword>
<evidence type="ECO:0000259" key="10">
    <source>
        <dbReference type="Pfam" id="PF07670"/>
    </source>
</evidence>
<dbReference type="PANTHER" id="PTHR10590">
    <property type="entry name" value="SODIUM/NUCLEOSIDE COTRANSPORTER"/>
    <property type="match status" value="1"/>
</dbReference>
<keyword evidence="12" id="KW-1185">Reference proteome</keyword>
<comment type="similarity">
    <text evidence="2">Belongs to the concentrative nucleoside transporter (CNT) (TC 2.A.41) family.</text>
</comment>
<dbReference type="InterPro" id="IPR011642">
    <property type="entry name" value="Gate_dom"/>
</dbReference>
<evidence type="ECO:0000313" key="12">
    <source>
        <dbReference type="Proteomes" id="UP000831947"/>
    </source>
</evidence>
<dbReference type="InterPro" id="IPR011657">
    <property type="entry name" value="CNT_C_dom"/>
</dbReference>
<feature type="transmembrane region" description="Helical" evidence="7">
    <location>
        <begin position="246"/>
        <end position="269"/>
    </location>
</feature>
<dbReference type="Pfam" id="PF01773">
    <property type="entry name" value="Nucleos_tra2_N"/>
    <property type="match status" value="1"/>
</dbReference>
<feature type="transmembrane region" description="Helical" evidence="7">
    <location>
        <begin position="58"/>
        <end position="78"/>
    </location>
</feature>
<gene>
    <name evidence="11" type="ORF">MOO47_01675</name>
</gene>
<keyword evidence="6 7" id="KW-0472">Membrane</keyword>
<feature type="transmembrane region" description="Helical" evidence="7">
    <location>
        <begin position="281"/>
        <end position="299"/>
    </location>
</feature>
<evidence type="ECO:0000256" key="2">
    <source>
        <dbReference type="ARBA" id="ARBA00009033"/>
    </source>
</evidence>
<feature type="transmembrane region" description="Helical" evidence="7">
    <location>
        <begin position="33"/>
        <end position="52"/>
    </location>
</feature>
<keyword evidence="5 7" id="KW-1133">Transmembrane helix</keyword>
<feature type="transmembrane region" description="Helical" evidence="7">
    <location>
        <begin position="90"/>
        <end position="112"/>
    </location>
</feature>
<dbReference type="InterPro" id="IPR008276">
    <property type="entry name" value="C_nuclsd_transpt"/>
</dbReference>
<dbReference type="Proteomes" id="UP000831947">
    <property type="component" value="Chromosome"/>
</dbReference>
<feature type="transmembrane region" description="Helical" evidence="7">
    <location>
        <begin position="6"/>
        <end position="21"/>
    </location>
</feature>
<feature type="domain" description="Nucleoside transporter/FeoB GTPase Gate" evidence="10">
    <location>
        <begin position="90"/>
        <end position="187"/>
    </location>
</feature>
<feature type="transmembrane region" description="Helical" evidence="7">
    <location>
        <begin position="166"/>
        <end position="185"/>
    </location>
</feature>
<evidence type="ECO:0000256" key="4">
    <source>
        <dbReference type="ARBA" id="ARBA00022692"/>
    </source>
</evidence>
<organism evidence="11 12">
    <name type="scientific">Bombilactobacillus thymidiniphilus</name>
    <dbReference type="NCBI Taxonomy" id="2923363"/>
    <lineage>
        <taxon>Bacteria</taxon>
        <taxon>Bacillati</taxon>
        <taxon>Bacillota</taxon>
        <taxon>Bacilli</taxon>
        <taxon>Lactobacillales</taxon>
        <taxon>Lactobacillaceae</taxon>
        <taxon>Bombilactobacillus</taxon>
    </lineage>
</organism>
<proteinExistence type="inferred from homology"/>
<dbReference type="Pfam" id="PF07662">
    <property type="entry name" value="Nucleos_tra2_C"/>
    <property type="match status" value="1"/>
</dbReference>
<name>A0ABY4PED5_9LACO</name>
<evidence type="ECO:0000313" key="11">
    <source>
        <dbReference type="EMBL" id="UQS83925.1"/>
    </source>
</evidence>
<sequence>MFLAINILGLLVFIAVAYLFSKNRKAIHWRSILVMLVINLVIAGFLTIFPIGRTIVSGAAAGFNALVQVAYTGIAFAVPSMVHVKKMDFLISVLMPILLIVPLFDILTYIGFLPWAIKWIGRGLAKITGQPKFESFFSVEMMFLGNTEALAVSGLQLNKMTKERNLTVAMMSMSCITASIVGAYTKLVPGQYVLTAIPVNIINAIIVTNILNPVSVQPEDDVIATMKDDDQSEEREPFFSFLGDSIAASGKLILIIFANVVAFVALAALADKILGLIHPWLSLEHILGIVMFPFAWLMGLNPSDAFQLAQYMGTKLVTNEFVVMGDIAKSIRSFAPHYQAVITVFLTSFANLSTIGMIIGAYKDLVDREKNNYIAKNIGLLLISGILVSLMSAATVGLFVW</sequence>
<feature type="transmembrane region" description="Helical" evidence="7">
    <location>
        <begin position="192"/>
        <end position="211"/>
    </location>
</feature>
<protein>
    <submittedName>
        <fullName evidence="11">NupC/NupG family nucleoside CNT transporter</fullName>
    </submittedName>
</protein>